<dbReference type="AlphaFoldDB" id="A0A853AUX8"/>
<organism evidence="1 2">
    <name type="scientific">Saccharopolyspora hordei</name>
    <dbReference type="NCBI Taxonomy" id="1838"/>
    <lineage>
        <taxon>Bacteria</taxon>
        <taxon>Bacillati</taxon>
        <taxon>Actinomycetota</taxon>
        <taxon>Actinomycetes</taxon>
        <taxon>Pseudonocardiales</taxon>
        <taxon>Pseudonocardiaceae</taxon>
        <taxon>Saccharopolyspora</taxon>
    </lineage>
</organism>
<gene>
    <name evidence="1" type="ORF">HNR68_005085</name>
</gene>
<comment type="caution">
    <text evidence="1">The sequence shown here is derived from an EMBL/GenBank/DDBJ whole genome shotgun (WGS) entry which is preliminary data.</text>
</comment>
<name>A0A853AUX8_9PSEU</name>
<sequence>MSPEQIIHVRMDELREEAQRHRRARRMTAGRWWRRLAAYAERRAECASRQR</sequence>
<dbReference type="RefSeq" id="WP_179716385.1">
    <property type="nucleotide sequence ID" value="NZ_BAABFH010000001.1"/>
</dbReference>
<evidence type="ECO:0000313" key="1">
    <source>
        <dbReference type="EMBL" id="NYI86455.1"/>
    </source>
</evidence>
<dbReference type="EMBL" id="JACCFJ010000001">
    <property type="protein sequence ID" value="NYI86455.1"/>
    <property type="molecule type" value="Genomic_DNA"/>
</dbReference>
<proteinExistence type="predicted"/>
<protein>
    <submittedName>
        <fullName evidence="1">Uncharacterized protein</fullName>
    </submittedName>
</protein>
<evidence type="ECO:0000313" key="2">
    <source>
        <dbReference type="Proteomes" id="UP000587002"/>
    </source>
</evidence>
<keyword evidence="2" id="KW-1185">Reference proteome</keyword>
<dbReference type="Proteomes" id="UP000587002">
    <property type="component" value="Unassembled WGS sequence"/>
</dbReference>
<accession>A0A853AUX8</accession>
<reference evidence="1 2" key="1">
    <citation type="submission" date="2020-07" db="EMBL/GenBank/DDBJ databases">
        <title>Sequencing the genomes of 1000 actinobacteria strains.</title>
        <authorList>
            <person name="Klenk H.-P."/>
        </authorList>
    </citation>
    <scope>NUCLEOTIDE SEQUENCE [LARGE SCALE GENOMIC DNA]</scope>
    <source>
        <strain evidence="1 2">DSM 44065</strain>
    </source>
</reference>